<dbReference type="InterPro" id="IPR044876">
    <property type="entry name" value="HRDC_dom_sf"/>
</dbReference>
<dbReference type="Pfam" id="PF00570">
    <property type="entry name" value="HRDC"/>
    <property type="match status" value="1"/>
</dbReference>
<feature type="domain" description="HRDC" evidence="7">
    <location>
        <begin position="208"/>
        <end position="289"/>
    </location>
</feature>
<dbReference type="PANTHER" id="PTHR47649">
    <property type="entry name" value="RIBONUCLEASE D"/>
    <property type="match status" value="1"/>
</dbReference>
<evidence type="ECO:0000256" key="2">
    <source>
        <dbReference type="ARBA" id="ARBA00022694"/>
    </source>
</evidence>
<dbReference type="HOGENOM" id="CLU_042387_0_0_5"/>
<evidence type="ECO:0000256" key="4">
    <source>
        <dbReference type="ARBA" id="ARBA00022801"/>
    </source>
</evidence>
<dbReference type="InterPro" id="IPR051086">
    <property type="entry name" value="RNase_D-like"/>
</dbReference>
<evidence type="ECO:0000256" key="1">
    <source>
        <dbReference type="ARBA" id="ARBA00022490"/>
    </source>
</evidence>
<dbReference type="SMART" id="SM00341">
    <property type="entry name" value="HRDC"/>
    <property type="match status" value="1"/>
</dbReference>
<dbReference type="HAMAP" id="MF_01899">
    <property type="entry name" value="RNase_D"/>
    <property type="match status" value="1"/>
</dbReference>
<dbReference type="EC" id="3.1.13.5" evidence="6"/>
<comment type="cofactor">
    <cofactor evidence="6">
        <name>a divalent metal cation</name>
        <dbReference type="ChEBI" id="CHEBI:60240"/>
    </cofactor>
</comment>
<dbReference type="GO" id="GO:0042780">
    <property type="term" value="P:tRNA 3'-end processing"/>
    <property type="evidence" value="ECO:0007669"/>
    <property type="project" value="UniProtKB-UniRule"/>
</dbReference>
<protein>
    <recommendedName>
        <fullName evidence="6">Ribonuclease D</fullName>
        <shortName evidence="6">RNase D</shortName>
        <ecNumber evidence="6">3.1.13.5</ecNumber>
    </recommendedName>
</protein>
<dbReference type="STRING" id="1401328.P856_688"/>
<dbReference type="InterPro" id="IPR012337">
    <property type="entry name" value="RNaseH-like_sf"/>
</dbReference>
<evidence type="ECO:0000256" key="5">
    <source>
        <dbReference type="ARBA" id="ARBA00022839"/>
    </source>
</evidence>
<dbReference type="Pfam" id="PF01612">
    <property type="entry name" value="DNA_pol_A_exo1"/>
    <property type="match status" value="1"/>
</dbReference>
<dbReference type="Gene3D" id="3.30.420.10">
    <property type="entry name" value="Ribonuclease H-like superfamily/Ribonuclease H"/>
    <property type="match status" value="1"/>
</dbReference>
<dbReference type="InterPro" id="IPR006292">
    <property type="entry name" value="RNase_D"/>
</dbReference>
<comment type="function">
    <text evidence="6">Exonuclease involved in the 3' processing of various precursor tRNAs. Initiates hydrolysis at the 3'-terminus of an RNA molecule and releases 5'-mononucleotides.</text>
</comment>
<dbReference type="Proteomes" id="UP000018700">
    <property type="component" value="Chromosome"/>
</dbReference>
<keyword evidence="4 6" id="KW-0378">Hydrolase</keyword>
<dbReference type="GO" id="GO:0005737">
    <property type="term" value="C:cytoplasm"/>
    <property type="evidence" value="ECO:0007669"/>
    <property type="project" value="UniProtKB-SubCell"/>
</dbReference>
<comment type="subcellular location">
    <subcellularLocation>
        <location evidence="6">Cytoplasm</location>
    </subcellularLocation>
</comment>
<dbReference type="InterPro" id="IPR002121">
    <property type="entry name" value="HRDC_dom"/>
</dbReference>
<dbReference type="KEGG" id="efk:P856_688"/>
<dbReference type="NCBIfam" id="TIGR01388">
    <property type="entry name" value="rnd"/>
    <property type="match status" value="1"/>
</dbReference>
<comment type="similarity">
    <text evidence="6">Belongs to the RNase D family.</text>
</comment>
<dbReference type="SUPFAM" id="SSF53098">
    <property type="entry name" value="Ribonuclease H-like"/>
    <property type="match status" value="1"/>
</dbReference>
<evidence type="ECO:0000313" key="9">
    <source>
        <dbReference type="Proteomes" id="UP000018700"/>
    </source>
</evidence>
<dbReference type="GO" id="GO:0000166">
    <property type="term" value="F:nucleotide binding"/>
    <property type="evidence" value="ECO:0007669"/>
    <property type="project" value="InterPro"/>
</dbReference>
<dbReference type="GO" id="GO:0033890">
    <property type="term" value="F:ribonuclease D activity"/>
    <property type="evidence" value="ECO:0007669"/>
    <property type="project" value="UniProtKB-UniRule"/>
</dbReference>
<keyword evidence="1 6" id="KW-0963">Cytoplasm</keyword>
<evidence type="ECO:0000256" key="3">
    <source>
        <dbReference type="ARBA" id="ARBA00022722"/>
    </source>
</evidence>
<dbReference type="Gene3D" id="1.10.150.80">
    <property type="entry name" value="HRDC domain"/>
    <property type="match status" value="1"/>
</dbReference>
<keyword evidence="3 6" id="KW-0540">Nuclease</keyword>
<dbReference type="EMBL" id="CP006745">
    <property type="protein sequence ID" value="AHC73895.1"/>
    <property type="molecule type" value="Genomic_DNA"/>
</dbReference>
<name>V9TX33_9PROT</name>
<keyword evidence="2 6" id="KW-0819">tRNA processing</keyword>
<dbReference type="SUPFAM" id="SSF47819">
    <property type="entry name" value="HRDC-like"/>
    <property type="match status" value="2"/>
</dbReference>
<evidence type="ECO:0000259" key="7">
    <source>
        <dbReference type="PROSITE" id="PS50967"/>
    </source>
</evidence>
<reference evidence="8 9" key="1">
    <citation type="journal article" date="2013" name="PLoS ONE">
        <title>Bacterial endosymbiosis in a chordate host: long-term co-evolution and conservation of secondary metabolism.</title>
        <authorList>
            <person name="Kwan J.C."/>
            <person name="Schmidt E.W."/>
        </authorList>
    </citation>
    <scope>NUCLEOTIDE SEQUENCE [LARGE SCALE GENOMIC DNA]</scope>
    <source>
        <strain evidence="9">faulkneri L5</strain>
    </source>
</reference>
<keyword evidence="9" id="KW-1185">Reference proteome</keyword>
<dbReference type="PROSITE" id="PS50967">
    <property type="entry name" value="HRDC"/>
    <property type="match status" value="1"/>
</dbReference>
<dbReference type="AlphaFoldDB" id="V9TX33"/>
<gene>
    <name evidence="6 8" type="primary">rnd</name>
    <name evidence="8" type="ORF">P856_688</name>
</gene>
<organism evidence="8 9">
    <name type="scientific">Candidatus Endolissoclinum faulkneri L5</name>
    <dbReference type="NCBI Taxonomy" id="1401328"/>
    <lineage>
        <taxon>Bacteria</taxon>
        <taxon>Pseudomonadati</taxon>
        <taxon>Pseudomonadota</taxon>
        <taxon>Alphaproteobacteria</taxon>
        <taxon>Rhodospirillales</taxon>
        <taxon>Rhodospirillaceae</taxon>
        <taxon>Candidatus Endolissoclinum</taxon>
    </lineage>
</organism>
<dbReference type="SMART" id="SM00474">
    <property type="entry name" value="35EXOc"/>
    <property type="match status" value="1"/>
</dbReference>
<dbReference type="RefSeq" id="WP_025300773.1">
    <property type="nucleotide sequence ID" value="NZ_CP006745.1"/>
</dbReference>
<dbReference type="InterPro" id="IPR002562">
    <property type="entry name" value="3'-5'_exonuclease_dom"/>
</dbReference>
<dbReference type="GO" id="GO:0003676">
    <property type="term" value="F:nucleic acid binding"/>
    <property type="evidence" value="ECO:0007669"/>
    <property type="project" value="InterPro"/>
</dbReference>
<dbReference type="CDD" id="cd06142">
    <property type="entry name" value="RNaseD_exo"/>
    <property type="match status" value="1"/>
</dbReference>
<dbReference type="PANTHER" id="PTHR47649:SF1">
    <property type="entry name" value="RIBONUCLEASE D"/>
    <property type="match status" value="1"/>
</dbReference>
<dbReference type="eggNOG" id="COG0349">
    <property type="taxonomic scope" value="Bacteria"/>
</dbReference>
<sequence>MNLINDTQTLSAVCNRIAEEPYVAIDTEFLRNKTYYSKLCLVQLAGEHDVVAVDILAPDINPMPLFDLMANHNVLKVFHAARQDTEIFVHMTNQVPVPMFDTQVAGMVCGLGNAVSYDRMVRVITGVILDKSYRFTDWSQRPLSTQQIDYALGDVIHLRPCYECLSNRLIKTNRLKWLEEEMAILTDISTYIIKPEECWKRIKTRSNKQNFLVVLRALAAWRELKAQKSDIPRNYILKDDALVYIASQLPTSSTELSCSQFFNRKSLNNRMIKEILEVIKIALESPKNTWPKAIPNQGKAQERQPIVEMLQVLLKLQCKKYNVAPKLVANANDLDAIAAEDTADLPAMKGWRREIFGKVALAVKQGKLAFAFDTINNRLTLIKVPK</sequence>
<keyword evidence="5 6" id="KW-0269">Exonuclease</keyword>
<dbReference type="PATRIC" id="fig|1401328.3.peg.692"/>
<dbReference type="InterPro" id="IPR036397">
    <property type="entry name" value="RNaseH_sf"/>
</dbReference>
<evidence type="ECO:0000313" key="8">
    <source>
        <dbReference type="EMBL" id="AHC73895.1"/>
    </source>
</evidence>
<dbReference type="OrthoDB" id="9800549at2"/>
<comment type="catalytic activity">
    <reaction evidence="6">
        <text>Exonucleolytic cleavage that removes extra residues from the 3'-terminus of tRNA to produce 5'-mononucleotides.</text>
        <dbReference type="EC" id="3.1.13.5"/>
    </reaction>
</comment>
<proteinExistence type="inferred from homology"/>
<dbReference type="InterPro" id="IPR010997">
    <property type="entry name" value="HRDC-like_sf"/>
</dbReference>
<evidence type="ECO:0000256" key="6">
    <source>
        <dbReference type="HAMAP-Rule" id="MF_01899"/>
    </source>
</evidence>
<dbReference type="GO" id="GO:0008408">
    <property type="term" value="F:3'-5' exonuclease activity"/>
    <property type="evidence" value="ECO:0007669"/>
    <property type="project" value="InterPro"/>
</dbReference>
<accession>V9TX33</accession>